<keyword evidence="1" id="KW-0472">Membrane</keyword>
<name>A0A1F5C769_9BACT</name>
<dbReference type="EMBL" id="MEYQ01000035">
    <property type="protein sequence ID" value="OGD38708.1"/>
    <property type="molecule type" value="Genomic_DNA"/>
</dbReference>
<proteinExistence type="predicted"/>
<organism evidence="2 3">
    <name type="scientific">Candidatus Azambacteria bacterium RIFCSPLOWO2_01_FULL_37_9</name>
    <dbReference type="NCBI Taxonomy" id="1797297"/>
    <lineage>
        <taxon>Bacteria</taxon>
        <taxon>Candidatus Azamiibacteriota</taxon>
    </lineage>
</organism>
<keyword evidence="1" id="KW-0812">Transmembrane</keyword>
<protein>
    <submittedName>
        <fullName evidence="2">Uncharacterized protein</fullName>
    </submittedName>
</protein>
<evidence type="ECO:0000313" key="3">
    <source>
        <dbReference type="Proteomes" id="UP000177947"/>
    </source>
</evidence>
<feature type="transmembrane region" description="Helical" evidence="1">
    <location>
        <begin position="153"/>
        <end position="173"/>
    </location>
</feature>
<feature type="transmembrane region" description="Helical" evidence="1">
    <location>
        <begin position="29"/>
        <end position="54"/>
    </location>
</feature>
<dbReference type="AlphaFoldDB" id="A0A1F5C769"/>
<gene>
    <name evidence="2" type="ORF">A2907_00385</name>
</gene>
<accession>A0A1F5C769</accession>
<comment type="caution">
    <text evidence="2">The sequence shown here is derived from an EMBL/GenBank/DDBJ whole genome shotgun (WGS) entry which is preliminary data.</text>
</comment>
<sequence length="181" mass="21425">MDVFSHGLWSGAVYKIINAKIKKPLNIKWAVIFGIFPDFFSFAPSFIFMFWGLIFGGMNFADWPRPDELEPFPPDTLFIFKLTNFLYSMTHSLVIFLVIFGVVYLIFKRPIWEMGAWIFHILIDIPTHSYAFYPTPCLWPFSNIKLDGLSWANPWFLAVEYSLVISIYLYFYFRNKNKLRI</sequence>
<evidence type="ECO:0000256" key="1">
    <source>
        <dbReference type="SAM" id="Phobius"/>
    </source>
</evidence>
<feature type="transmembrane region" description="Helical" evidence="1">
    <location>
        <begin position="85"/>
        <end position="107"/>
    </location>
</feature>
<evidence type="ECO:0000313" key="2">
    <source>
        <dbReference type="EMBL" id="OGD38708.1"/>
    </source>
</evidence>
<reference evidence="2 3" key="1">
    <citation type="journal article" date="2016" name="Nat. Commun.">
        <title>Thousands of microbial genomes shed light on interconnected biogeochemical processes in an aquifer system.</title>
        <authorList>
            <person name="Anantharaman K."/>
            <person name="Brown C.T."/>
            <person name="Hug L.A."/>
            <person name="Sharon I."/>
            <person name="Castelle C.J."/>
            <person name="Probst A.J."/>
            <person name="Thomas B.C."/>
            <person name="Singh A."/>
            <person name="Wilkins M.J."/>
            <person name="Karaoz U."/>
            <person name="Brodie E.L."/>
            <person name="Williams K.H."/>
            <person name="Hubbard S.S."/>
            <person name="Banfield J.F."/>
        </authorList>
    </citation>
    <scope>NUCLEOTIDE SEQUENCE [LARGE SCALE GENOMIC DNA]</scope>
</reference>
<feature type="transmembrane region" description="Helical" evidence="1">
    <location>
        <begin position="114"/>
        <end position="133"/>
    </location>
</feature>
<keyword evidence="1" id="KW-1133">Transmembrane helix</keyword>
<dbReference type="Proteomes" id="UP000177947">
    <property type="component" value="Unassembled WGS sequence"/>
</dbReference>